<feature type="transmembrane region" description="Helical" evidence="7">
    <location>
        <begin position="6"/>
        <end position="24"/>
    </location>
</feature>
<keyword evidence="5 7" id="KW-1133">Transmembrane helix</keyword>
<keyword evidence="4 7" id="KW-0812">Transmembrane</keyword>
<keyword evidence="10" id="KW-1185">Reference proteome</keyword>
<evidence type="ECO:0000313" key="9">
    <source>
        <dbReference type="EMBL" id="OAH62311.1"/>
    </source>
</evidence>
<keyword evidence="3" id="KW-1003">Cell membrane</keyword>
<dbReference type="PANTHER" id="PTHR34582">
    <property type="entry name" value="UPF0702 TRANSMEMBRANE PROTEIN YCAP"/>
    <property type="match status" value="1"/>
</dbReference>
<dbReference type="GO" id="GO:0005886">
    <property type="term" value="C:plasma membrane"/>
    <property type="evidence" value="ECO:0007669"/>
    <property type="project" value="UniProtKB-SubCell"/>
</dbReference>
<name>A0A177LCG7_9BACI</name>
<accession>A0A177LCG7</accession>
<sequence length="171" mass="19194">MQLDFVWKAVLIIIMGTLLLRIAGRNSISKLTVSELVLMSTIGPLLSRPIENKGIWTSFGVASILILTVFVFQFLKLKFDSLELLLTGKSTIIIEDGILNMKNMKKTRLTTENLKMRLHQLGITSINDVAWASLEVNGQIGYKLKPNSQPATKQDIQNLVRLIETKILESK</sequence>
<evidence type="ECO:0000256" key="6">
    <source>
        <dbReference type="ARBA" id="ARBA00023136"/>
    </source>
</evidence>
<gene>
    <name evidence="9" type="ORF">AWH49_10785</name>
</gene>
<comment type="similarity">
    <text evidence="2">Belongs to the UPF0702 family.</text>
</comment>
<dbReference type="InterPro" id="IPR007353">
    <property type="entry name" value="DUF421"/>
</dbReference>
<evidence type="ECO:0000256" key="2">
    <source>
        <dbReference type="ARBA" id="ARBA00006448"/>
    </source>
</evidence>
<dbReference type="Gene3D" id="3.30.240.20">
    <property type="entry name" value="bsu07140 like domains"/>
    <property type="match status" value="1"/>
</dbReference>
<dbReference type="Pfam" id="PF04239">
    <property type="entry name" value="DUF421"/>
    <property type="match status" value="1"/>
</dbReference>
<evidence type="ECO:0000259" key="8">
    <source>
        <dbReference type="Pfam" id="PF04239"/>
    </source>
</evidence>
<evidence type="ECO:0000256" key="7">
    <source>
        <dbReference type="SAM" id="Phobius"/>
    </source>
</evidence>
<evidence type="ECO:0000256" key="3">
    <source>
        <dbReference type="ARBA" id="ARBA00022475"/>
    </source>
</evidence>
<comment type="subcellular location">
    <subcellularLocation>
        <location evidence="1">Cell membrane</location>
        <topology evidence="1">Multi-pass membrane protein</topology>
    </subcellularLocation>
</comment>
<evidence type="ECO:0000313" key="10">
    <source>
        <dbReference type="Proteomes" id="UP000076935"/>
    </source>
</evidence>
<protein>
    <recommendedName>
        <fullName evidence="8">YetF C-terminal domain-containing protein</fullName>
    </recommendedName>
</protein>
<dbReference type="RefSeq" id="WP_063964884.1">
    <property type="nucleotide sequence ID" value="NZ_JBCNAN010000069.1"/>
</dbReference>
<organism evidence="9 10">
    <name type="scientific">Domibacillus aminovorans</name>
    <dbReference type="NCBI Taxonomy" id="29332"/>
    <lineage>
        <taxon>Bacteria</taxon>
        <taxon>Bacillati</taxon>
        <taxon>Bacillota</taxon>
        <taxon>Bacilli</taxon>
        <taxon>Bacillales</taxon>
        <taxon>Bacillaceae</taxon>
        <taxon>Domibacillus</taxon>
    </lineage>
</organism>
<keyword evidence="6 7" id="KW-0472">Membrane</keyword>
<dbReference type="PANTHER" id="PTHR34582:SF2">
    <property type="entry name" value="UPF0702 TRANSMEMBRANE PROTEIN YDFR"/>
    <property type="match status" value="1"/>
</dbReference>
<dbReference type="EMBL" id="LQWY01000011">
    <property type="protein sequence ID" value="OAH62311.1"/>
    <property type="molecule type" value="Genomic_DNA"/>
</dbReference>
<dbReference type="AlphaFoldDB" id="A0A177LCG7"/>
<evidence type="ECO:0000256" key="4">
    <source>
        <dbReference type="ARBA" id="ARBA00022692"/>
    </source>
</evidence>
<feature type="transmembrane region" description="Helical" evidence="7">
    <location>
        <begin position="56"/>
        <end position="75"/>
    </location>
</feature>
<reference evidence="9 10" key="1">
    <citation type="submission" date="2016-01" db="EMBL/GenBank/DDBJ databases">
        <title>Investigation of taxonomic status of Bacillus aminovorans.</title>
        <authorList>
            <person name="Verma A."/>
            <person name="Pal Y."/>
            <person name="Krishnamurthi S."/>
        </authorList>
    </citation>
    <scope>NUCLEOTIDE SEQUENCE [LARGE SCALE GENOMIC DNA]</scope>
    <source>
        <strain evidence="9 10">DSM 1314</strain>
    </source>
</reference>
<feature type="domain" description="YetF C-terminal" evidence="8">
    <location>
        <begin position="78"/>
        <end position="152"/>
    </location>
</feature>
<dbReference type="InterPro" id="IPR023090">
    <property type="entry name" value="UPF0702_alpha/beta_dom_sf"/>
</dbReference>
<evidence type="ECO:0000256" key="1">
    <source>
        <dbReference type="ARBA" id="ARBA00004651"/>
    </source>
</evidence>
<evidence type="ECO:0000256" key="5">
    <source>
        <dbReference type="ARBA" id="ARBA00022989"/>
    </source>
</evidence>
<proteinExistence type="inferred from homology"/>
<dbReference type="Proteomes" id="UP000076935">
    <property type="component" value="Unassembled WGS sequence"/>
</dbReference>
<comment type="caution">
    <text evidence="9">The sequence shown here is derived from an EMBL/GenBank/DDBJ whole genome shotgun (WGS) entry which is preliminary data.</text>
</comment>